<keyword evidence="7" id="KW-1185">Reference proteome</keyword>
<evidence type="ECO:0000256" key="3">
    <source>
        <dbReference type="ARBA" id="ARBA00022737"/>
    </source>
</evidence>
<proteinExistence type="predicted"/>
<evidence type="ECO:0000313" key="7">
    <source>
        <dbReference type="Proteomes" id="UP000198406"/>
    </source>
</evidence>
<organism evidence="6 7">
    <name type="scientific">Fistulifera solaris</name>
    <name type="common">Oleaginous diatom</name>
    <dbReference type="NCBI Taxonomy" id="1519565"/>
    <lineage>
        <taxon>Eukaryota</taxon>
        <taxon>Sar</taxon>
        <taxon>Stramenopiles</taxon>
        <taxon>Ochrophyta</taxon>
        <taxon>Bacillariophyta</taxon>
        <taxon>Bacillariophyceae</taxon>
        <taxon>Bacillariophycidae</taxon>
        <taxon>Naviculales</taxon>
        <taxon>Naviculaceae</taxon>
        <taxon>Fistulifera</taxon>
    </lineage>
</organism>
<feature type="compositionally biased region" description="Polar residues" evidence="5">
    <location>
        <begin position="608"/>
        <end position="618"/>
    </location>
</feature>
<dbReference type="Gene3D" id="1.20.5.170">
    <property type="match status" value="1"/>
</dbReference>
<keyword evidence="1" id="KW-0343">GTPase activation</keyword>
<evidence type="ECO:0000256" key="1">
    <source>
        <dbReference type="ARBA" id="ARBA00022468"/>
    </source>
</evidence>
<dbReference type="InterPro" id="IPR032675">
    <property type="entry name" value="LRR_dom_sf"/>
</dbReference>
<protein>
    <submittedName>
        <fullName evidence="6">Uncharacterized protein</fullName>
    </submittedName>
</protein>
<dbReference type="GO" id="GO:0048471">
    <property type="term" value="C:perinuclear region of cytoplasm"/>
    <property type="evidence" value="ECO:0007669"/>
    <property type="project" value="TreeGrafter"/>
</dbReference>
<feature type="region of interest" description="Disordered" evidence="5">
    <location>
        <begin position="450"/>
        <end position="689"/>
    </location>
</feature>
<keyword evidence="2" id="KW-0433">Leucine-rich repeat</keyword>
<sequence length="689" mass="76409">MTSRTVTLAVEGSADVDVVTIDRHDNIISVRLPRFVDAECANWAAAHFIEQELNIQPDRLKVVHVRFRDRDAARSLAAFLSQFATSVVQLSLKDICTSEDNSNNPIDAESLEILLSSLLPKTTTSSVEVLNLSQNTLPASLWRHVRHCSCLRKLLLDHVSMDPRSMKEFTTHVPLHALEDLYLVFVRSPGEESAMEACDFVAKCTQLLSLRWASGTLPWAGLKMLATQSLQLRHLILDGSMISVSELGDDGLCGALRQLGQLRTLKLRDVGLRDNGVKGVVAALKSARPPLEWLELNGNQIEDASCIADLALVEKIVSVLDVVSLERNPISSESARVLLEAFGPMVEIDLRFDSHRIDFQQIALDLLRRDSSDGDTKQKAHYENKIQTLTTENAAMNEEIRKLQNECKTLRMERSTLIQAFSIMGVSRQVEEHQRMVESIARIEERFGLSRHGSDRSGSFRIPPRSRSLYEPSTPQSESASLGVPNSRGSILSSAGSDGSRRRMMINRDDHSQATSSRSGINTSTRQLSPAPIFLSPGTSTAIKETVGRGLSSSDRQHNAIRLVDPSDTHTSPSGNPVFVRRRSLMGNDIETPPEVVTPSAQRRVLTRTPNLRMQNSMDLEKHGSSYPASPGNREPVRAVRRYESDRSKTSDTDETSPSGSSSRVPRAVMLGNDFNDTESMSYQESFHH</sequence>
<feature type="compositionally biased region" description="Polar residues" evidence="5">
    <location>
        <begin position="471"/>
        <end position="480"/>
    </location>
</feature>
<dbReference type="InterPro" id="IPR027038">
    <property type="entry name" value="RanGap"/>
</dbReference>
<dbReference type="GO" id="GO:0031267">
    <property type="term" value="F:small GTPase binding"/>
    <property type="evidence" value="ECO:0007669"/>
    <property type="project" value="TreeGrafter"/>
</dbReference>
<dbReference type="GO" id="GO:0006913">
    <property type="term" value="P:nucleocytoplasmic transport"/>
    <property type="evidence" value="ECO:0007669"/>
    <property type="project" value="TreeGrafter"/>
</dbReference>
<dbReference type="PANTHER" id="PTHR24113">
    <property type="entry name" value="RAN GTPASE-ACTIVATING PROTEIN 1"/>
    <property type="match status" value="1"/>
</dbReference>
<dbReference type="AlphaFoldDB" id="A0A1Z5JZM9"/>
<comment type="caution">
    <text evidence="6">The sequence shown here is derived from an EMBL/GenBank/DDBJ whole genome shotgun (WGS) entry which is preliminary data.</text>
</comment>
<feature type="compositionally biased region" description="Polar residues" evidence="5">
    <location>
        <begin position="513"/>
        <end position="528"/>
    </location>
</feature>
<dbReference type="EMBL" id="BDSP01000137">
    <property type="protein sequence ID" value="GAX19493.1"/>
    <property type="molecule type" value="Genomic_DNA"/>
</dbReference>
<evidence type="ECO:0000256" key="5">
    <source>
        <dbReference type="SAM" id="MobiDB-lite"/>
    </source>
</evidence>
<keyword evidence="3" id="KW-0677">Repeat</keyword>
<gene>
    <name evidence="6" type="ORF">FisN_19Hh068</name>
</gene>
<dbReference type="Gene3D" id="3.80.10.10">
    <property type="entry name" value="Ribonuclease Inhibitor"/>
    <property type="match status" value="2"/>
</dbReference>
<dbReference type="GO" id="GO:0005634">
    <property type="term" value="C:nucleus"/>
    <property type="evidence" value="ECO:0007669"/>
    <property type="project" value="TreeGrafter"/>
</dbReference>
<dbReference type="GO" id="GO:0005829">
    <property type="term" value="C:cytosol"/>
    <property type="evidence" value="ECO:0007669"/>
    <property type="project" value="TreeGrafter"/>
</dbReference>
<dbReference type="InParanoid" id="A0A1Z5JZM9"/>
<feature type="compositionally biased region" description="Polar residues" evidence="5">
    <location>
        <begin position="678"/>
        <end position="689"/>
    </location>
</feature>
<dbReference type="GO" id="GO:0005096">
    <property type="term" value="F:GTPase activator activity"/>
    <property type="evidence" value="ECO:0007669"/>
    <property type="project" value="UniProtKB-KW"/>
</dbReference>
<evidence type="ECO:0000256" key="2">
    <source>
        <dbReference type="ARBA" id="ARBA00022614"/>
    </source>
</evidence>
<dbReference type="PANTHER" id="PTHR24113:SF12">
    <property type="entry name" value="RAN GTPASE-ACTIVATING PROTEIN 1"/>
    <property type="match status" value="1"/>
</dbReference>
<feature type="coiled-coil region" evidence="4">
    <location>
        <begin position="379"/>
        <end position="420"/>
    </location>
</feature>
<evidence type="ECO:0000256" key="4">
    <source>
        <dbReference type="SAM" id="Coils"/>
    </source>
</evidence>
<dbReference type="SUPFAM" id="SSF52047">
    <property type="entry name" value="RNI-like"/>
    <property type="match status" value="1"/>
</dbReference>
<keyword evidence="4" id="KW-0175">Coiled coil</keyword>
<evidence type="ECO:0000313" key="6">
    <source>
        <dbReference type="EMBL" id="GAX19493.1"/>
    </source>
</evidence>
<reference evidence="6 7" key="1">
    <citation type="journal article" date="2015" name="Plant Cell">
        <title>Oil accumulation by the oleaginous diatom Fistulifera solaris as revealed by the genome and transcriptome.</title>
        <authorList>
            <person name="Tanaka T."/>
            <person name="Maeda Y."/>
            <person name="Veluchamy A."/>
            <person name="Tanaka M."/>
            <person name="Abida H."/>
            <person name="Marechal E."/>
            <person name="Bowler C."/>
            <person name="Muto M."/>
            <person name="Sunaga Y."/>
            <person name="Tanaka M."/>
            <person name="Yoshino T."/>
            <person name="Taniguchi T."/>
            <person name="Fukuda Y."/>
            <person name="Nemoto M."/>
            <person name="Matsumoto M."/>
            <person name="Wong P.S."/>
            <person name="Aburatani S."/>
            <person name="Fujibuchi W."/>
        </authorList>
    </citation>
    <scope>NUCLEOTIDE SEQUENCE [LARGE SCALE GENOMIC DNA]</scope>
    <source>
        <strain evidence="6 7">JPCC DA0580</strain>
    </source>
</reference>
<dbReference type="Proteomes" id="UP000198406">
    <property type="component" value="Unassembled WGS sequence"/>
</dbReference>
<feature type="compositionally biased region" description="Basic and acidic residues" evidence="5">
    <location>
        <begin position="635"/>
        <end position="652"/>
    </location>
</feature>
<feature type="compositionally biased region" description="Polar residues" evidence="5">
    <location>
        <begin position="487"/>
        <end position="497"/>
    </location>
</feature>
<accession>A0A1Z5JZM9</accession>
<name>A0A1Z5JZM9_FISSO</name>
<dbReference type="OrthoDB" id="120976at2759"/>